<dbReference type="PANTHER" id="PTHR42109:SF2">
    <property type="entry name" value="INTEGRAL MEMBRANE PROTEIN"/>
    <property type="match status" value="1"/>
</dbReference>
<accession>A0A225BCN3</accession>
<feature type="transmembrane region" description="Helical" evidence="1">
    <location>
        <begin position="148"/>
        <end position="167"/>
    </location>
</feature>
<feature type="transmembrane region" description="Helical" evidence="1">
    <location>
        <begin position="217"/>
        <end position="240"/>
    </location>
</feature>
<dbReference type="Proteomes" id="UP000214365">
    <property type="component" value="Unassembled WGS sequence"/>
</dbReference>
<keyword evidence="1" id="KW-1133">Transmembrane helix</keyword>
<feature type="transmembrane region" description="Helical" evidence="1">
    <location>
        <begin position="6"/>
        <end position="27"/>
    </location>
</feature>
<reference evidence="3 4" key="1">
    <citation type="submission" date="2015-06" db="EMBL/GenBank/DDBJ databases">
        <title>Talaromyces atroroseus IBT 11181 draft genome.</title>
        <authorList>
            <person name="Rasmussen K.B."/>
            <person name="Rasmussen S."/>
            <person name="Petersen B."/>
            <person name="Sicheritz-Ponten T."/>
            <person name="Mortensen U.H."/>
            <person name="Thrane U."/>
        </authorList>
    </citation>
    <scope>NUCLEOTIDE SEQUENCE [LARGE SCALE GENOMIC DNA]</scope>
    <source>
        <strain evidence="3 4">IBT 11181</strain>
    </source>
</reference>
<evidence type="ECO:0000259" key="2">
    <source>
        <dbReference type="Pfam" id="PF24800"/>
    </source>
</evidence>
<feature type="transmembrane region" description="Helical" evidence="1">
    <location>
        <begin position="71"/>
        <end position="94"/>
    </location>
</feature>
<dbReference type="RefSeq" id="XP_020124806.1">
    <property type="nucleotide sequence ID" value="XM_020259799.1"/>
</dbReference>
<sequence>MAVTYRQGLSILELIVYIPTLVMSLVVAWRHGFNRRAGWYFYILFSLARLVGNGCYLGTINDPDNENLYIAYGVCNSVGLAPLTLGVLAALSRVNDSIQRNAGSGYWSAIFRIAGLPSFIGMILSIVGMTTSSSLEAGLTSKLTKAGMILYLVGWAIVVAVTFLIWAQYRSIEKGEHRLVLAATFSMPFLTVRLVYSALAIFKHTATFNMFTGNTTVFLVMDILEEIVIVYVMVLTGLTLDIRAQPIPDQPKESFGAADIELESAQGQRLQNGNYAPPSTQYEKYPYKGGPIQRLITWIIHEINERRAR</sequence>
<feature type="transmembrane region" description="Helical" evidence="1">
    <location>
        <begin position="179"/>
        <end position="202"/>
    </location>
</feature>
<proteinExistence type="predicted"/>
<evidence type="ECO:0000313" key="3">
    <source>
        <dbReference type="EMBL" id="OKL64685.1"/>
    </source>
</evidence>
<organism evidence="3 4">
    <name type="scientific">Talaromyces atroroseus</name>
    <dbReference type="NCBI Taxonomy" id="1441469"/>
    <lineage>
        <taxon>Eukaryota</taxon>
        <taxon>Fungi</taxon>
        <taxon>Dikarya</taxon>
        <taxon>Ascomycota</taxon>
        <taxon>Pezizomycotina</taxon>
        <taxon>Eurotiomycetes</taxon>
        <taxon>Eurotiomycetidae</taxon>
        <taxon>Eurotiales</taxon>
        <taxon>Trichocomaceae</taxon>
        <taxon>Talaromyces</taxon>
        <taxon>Talaromyces sect. Trachyspermi</taxon>
    </lineage>
</organism>
<name>A0A225BCN3_TALAT</name>
<feature type="transmembrane region" description="Helical" evidence="1">
    <location>
        <begin position="106"/>
        <end position="128"/>
    </location>
</feature>
<dbReference type="AlphaFoldDB" id="A0A225BCN3"/>
<dbReference type="EMBL" id="LFMY01000001">
    <property type="protein sequence ID" value="OKL64685.1"/>
    <property type="molecule type" value="Genomic_DNA"/>
</dbReference>
<dbReference type="STRING" id="1441469.A0A225BCN3"/>
<evidence type="ECO:0000256" key="1">
    <source>
        <dbReference type="SAM" id="Phobius"/>
    </source>
</evidence>
<keyword evidence="1" id="KW-0812">Transmembrane</keyword>
<feature type="transmembrane region" description="Helical" evidence="1">
    <location>
        <begin position="39"/>
        <end position="59"/>
    </location>
</feature>
<keyword evidence="1" id="KW-0472">Membrane</keyword>
<gene>
    <name evidence="3" type="ORF">UA08_01054</name>
</gene>
<dbReference type="PANTHER" id="PTHR42109">
    <property type="entry name" value="UNPLACED GENOMIC SCAFFOLD UM_SCAF_CONTIG_1.265, WHOLE GENOME SHOTGUN SEQUENCE"/>
    <property type="match status" value="1"/>
</dbReference>
<dbReference type="GeneID" id="31000809"/>
<evidence type="ECO:0000313" key="4">
    <source>
        <dbReference type="Proteomes" id="UP000214365"/>
    </source>
</evidence>
<dbReference type="Pfam" id="PF24800">
    <property type="entry name" value="DUF7702"/>
    <property type="match status" value="1"/>
</dbReference>
<keyword evidence="4" id="KW-1185">Reference proteome</keyword>
<dbReference type="OrthoDB" id="2560628at2759"/>
<protein>
    <recommendedName>
        <fullName evidence="2">DUF7702 domain-containing protein</fullName>
    </recommendedName>
</protein>
<comment type="caution">
    <text evidence="3">The sequence shown here is derived from an EMBL/GenBank/DDBJ whole genome shotgun (WGS) entry which is preliminary data.</text>
</comment>
<dbReference type="InterPro" id="IPR056119">
    <property type="entry name" value="DUF7702"/>
</dbReference>
<feature type="domain" description="DUF7702" evidence="2">
    <location>
        <begin position="3"/>
        <end position="241"/>
    </location>
</feature>